<name>A0A0C2CTT9_9BILA</name>
<dbReference type="EMBL" id="KN741780">
    <property type="protein sequence ID" value="KIH53212.1"/>
    <property type="molecule type" value="Genomic_DNA"/>
</dbReference>
<sequence>MDVTSYCSYRIRPRLDWAVLAVTKSERNDPPEPDPGALKRCGHHYHTAMKCIKRTRRFQGAFLPEAS</sequence>
<protein>
    <submittedName>
        <fullName evidence="1">Uncharacterized protein</fullName>
    </submittedName>
</protein>
<dbReference type="AlphaFoldDB" id="A0A0C2CTT9"/>
<reference evidence="1 2" key="1">
    <citation type="submission" date="2013-12" db="EMBL/GenBank/DDBJ databases">
        <title>Draft genome of the parsitic nematode Ancylostoma duodenale.</title>
        <authorList>
            <person name="Mitreva M."/>
        </authorList>
    </citation>
    <scope>NUCLEOTIDE SEQUENCE [LARGE SCALE GENOMIC DNA]</scope>
    <source>
        <strain evidence="1 2">Zhejiang</strain>
    </source>
</reference>
<evidence type="ECO:0000313" key="1">
    <source>
        <dbReference type="EMBL" id="KIH53212.1"/>
    </source>
</evidence>
<keyword evidence="2" id="KW-1185">Reference proteome</keyword>
<accession>A0A0C2CTT9</accession>
<evidence type="ECO:0000313" key="2">
    <source>
        <dbReference type="Proteomes" id="UP000054047"/>
    </source>
</evidence>
<dbReference type="Proteomes" id="UP000054047">
    <property type="component" value="Unassembled WGS sequence"/>
</dbReference>
<gene>
    <name evidence="1" type="ORF">ANCDUO_16669</name>
</gene>
<organism evidence="1 2">
    <name type="scientific">Ancylostoma duodenale</name>
    <dbReference type="NCBI Taxonomy" id="51022"/>
    <lineage>
        <taxon>Eukaryota</taxon>
        <taxon>Metazoa</taxon>
        <taxon>Ecdysozoa</taxon>
        <taxon>Nematoda</taxon>
        <taxon>Chromadorea</taxon>
        <taxon>Rhabditida</taxon>
        <taxon>Rhabditina</taxon>
        <taxon>Rhabditomorpha</taxon>
        <taxon>Strongyloidea</taxon>
        <taxon>Ancylostomatidae</taxon>
        <taxon>Ancylostomatinae</taxon>
        <taxon>Ancylostoma</taxon>
    </lineage>
</organism>
<proteinExistence type="predicted"/>